<gene>
    <name evidence="2" type="ORF">chiPu_0025139</name>
</gene>
<dbReference type="AlphaFoldDB" id="A0A401TEX4"/>
<keyword evidence="3" id="KW-1185">Reference proteome</keyword>
<evidence type="ECO:0000313" key="3">
    <source>
        <dbReference type="Proteomes" id="UP000287033"/>
    </source>
</evidence>
<sequence>MESRARIAHRQGSRWTDAQSPKAKRSVEARDWIGRDGSPGLVETAVRDWWRRESGFLKAGVPVGQDESLAW</sequence>
<dbReference type="Proteomes" id="UP000287033">
    <property type="component" value="Unassembled WGS sequence"/>
</dbReference>
<reference evidence="2 3" key="1">
    <citation type="journal article" date="2018" name="Nat. Ecol. Evol.">
        <title>Shark genomes provide insights into elasmobranch evolution and the origin of vertebrates.</title>
        <authorList>
            <person name="Hara Y"/>
            <person name="Yamaguchi K"/>
            <person name="Onimaru K"/>
            <person name="Kadota M"/>
            <person name="Koyanagi M"/>
            <person name="Keeley SD"/>
            <person name="Tatsumi K"/>
            <person name="Tanaka K"/>
            <person name="Motone F"/>
            <person name="Kageyama Y"/>
            <person name="Nozu R"/>
            <person name="Adachi N"/>
            <person name="Nishimura O"/>
            <person name="Nakagawa R"/>
            <person name="Tanegashima C"/>
            <person name="Kiyatake I"/>
            <person name="Matsumoto R"/>
            <person name="Murakumo K"/>
            <person name="Nishida K"/>
            <person name="Terakita A"/>
            <person name="Kuratani S"/>
            <person name="Sato K"/>
            <person name="Hyodo S Kuraku.S."/>
        </authorList>
    </citation>
    <scope>NUCLEOTIDE SEQUENCE [LARGE SCALE GENOMIC DNA]</scope>
</reference>
<organism evidence="2 3">
    <name type="scientific">Chiloscyllium punctatum</name>
    <name type="common">Brownbanded bambooshark</name>
    <name type="synonym">Hemiscyllium punctatum</name>
    <dbReference type="NCBI Taxonomy" id="137246"/>
    <lineage>
        <taxon>Eukaryota</taxon>
        <taxon>Metazoa</taxon>
        <taxon>Chordata</taxon>
        <taxon>Craniata</taxon>
        <taxon>Vertebrata</taxon>
        <taxon>Chondrichthyes</taxon>
        <taxon>Elasmobranchii</taxon>
        <taxon>Galeomorphii</taxon>
        <taxon>Galeoidea</taxon>
        <taxon>Orectolobiformes</taxon>
        <taxon>Hemiscylliidae</taxon>
        <taxon>Chiloscyllium</taxon>
    </lineage>
</organism>
<accession>A0A401TEX4</accession>
<protein>
    <submittedName>
        <fullName evidence="2">Uncharacterized protein</fullName>
    </submittedName>
</protein>
<feature type="compositionally biased region" description="Basic residues" evidence="1">
    <location>
        <begin position="1"/>
        <end position="12"/>
    </location>
</feature>
<dbReference type="EMBL" id="BEZZ01052763">
    <property type="protein sequence ID" value="GCC41178.1"/>
    <property type="molecule type" value="Genomic_DNA"/>
</dbReference>
<name>A0A401TEX4_CHIPU</name>
<proteinExistence type="predicted"/>
<comment type="caution">
    <text evidence="2">The sequence shown here is derived from an EMBL/GenBank/DDBJ whole genome shotgun (WGS) entry which is preliminary data.</text>
</comment>
<evidence type="ECO:0000313" key="2">
    <source>
        <dbReference type="EMBL" id="GCC41178.1"/>
    </source>
</evidence>
<feature type="region of interest" description="Disordered" evidence="1">
    <location>
        <begin position="1"/>
        <end position="28"/>
    </location>
</feature>
<evidence type="ECO:0000256" key="1">
    <source>
        <dbReference type="SAM" id="MobiDB-lite"/>
    </source>
</evidence>